<evidence type="ECO:0000313" key="2">
    <source>
        <dbReference type="EMBL" id="MBB4861616.1"/>
    </source>
</evidence>
<reference evidence="2 3" key="1">
    <citation type="submission" date="2020-08" db="EMBL/GenBank/DDBJ databases">
        <title>Functional genomics of gut bacteria from endangered species of beetles.</title>
        <authorList>
            <person name="Carlos-Shanley C."/>
        </authorList>
    </citation>
    <scope>NUCLEOTIDE SEQUENCE [LARGE SCALE GENOMIC DNA]</scope>
    <source>
        <strain evidence="2 3">S00179</strain>
    </source>
</reference>
<proteinExistence type="predicted"/>
<dbReference type="RefSeq" id="WP_184585871.1">
    <property type="nucleotide sequence ID" value="NZ_JACHLI010000001.1"/>
</dbReference>
<gene>
    <name evidence="2" type="ORF">HNP46_000427</name>
</gene>
<dbReference type="EMBL" id="JACHLI010000001">
    <property type="protein sequence ID" value="MBB4861616.1"/>
    <property type="molecule type" value="Genomic_DNA"/>
</dbReference>
<feature type="transmembrane region" description="Helical" evidence="1">
    <location>
        <begin position="7"/>
        <end position="25"/>
    </location>
</feature>
<dbReference type="Proteomes" id="UP000566995">
    <property type="component" value="Unassembled WGS sequence"/>
</dbReference>
<name>A0A7W7KFQ3_PSENT</name>
<organism evidence="2 3">
    <name type="scientific">Pseudomonas nitroreducens</name>
    <dbReference type="NCBI Taxonomy" id="46680"/>
    <lineage>
        <taxon>Bacteria</taxon>
        <taxon>Pseudomonadati</taxon>
        <taxon>Pseudomonadota</taxon>
        <taxon>Gammaproteobacteria</taxon>
        <taxon>Pseudomonadales</taxon>
        <taxon>Pseudomonadaceae</taxon>
        <taxon>Pseudomonas</taxon>
    </lineage>
</organism>
<keyword evidence="1" id="KW-1133">Transmembrane helix</keyword>
<evidence type="ECO:0000256" key="1">
    <source>
        <dbReference type="SAM" id="Phobius"/>
    </source>
</evidence>
<protein>
    <submittedName>
        <fullName evidence="2">Uncharacterized protein</fullName>
    </submittedName>
</protein>
<comment type="caution">
    <text evidence="2">The sequence shown here is derived from an EMBL/GenBank/DDBJ whole genome shotgun (WGS) entry which is preliminary data.</text>
</comment>
<dbReference type="AlphaFoldDB" id="A0A7W7KFQ3"/>
<evidence type="ECO:0000313" key="3">
    <source>
        <dbReference type="Proteomes" id="UP000566995"/>
    </source>
</evidence>
<keyword evidence="1" id="KW-0812">Transmembrane</keyword>
<keyword evidence="1" id="KW-0472">Membrane</keyword>
<accession>A0A7W7KFQ3</accession>
<sequence length="141" mass="15422">MTDDQRVAYLFSIFFLIIGTIWIYSNTAHQSKVAKTAARISALYPTPGVTSVEASTLQDMGITLKVSADQPFHLTMSHSDINICLYTWEALKAVGLTYADRLGNAYSISQVEAACNDVNQPDIDIFPLKAAINPSKDLPHG</sequence>